<dbReference type="Pfam" id="PF13620">
    <property type="entry name" value="CarboxypepD_reg"/>
    <property type="match status" value="1"/>
</dbReference>
<dbReference type="Proteomes" id="UP000420562">
    <property type="component" value="Unassembled WGS sequence"/>
</dbReference>
<dbReference type="EMBL" id="VZQZ01000010">
    <property type="protein sequence ID" value="KAB0664064.1"/>
    <property type="molecule type" value="Genomic_DNA"/>
</dbReference>
<keyword evidence="4" id="KW-1185">Reference proteome</keyword>
<dbReference type="InterPro" id="IPR036280">
    <property type="entry name" value="Multihaem_cyt_sf"/>
</dbReference>
<dbReference type="PANTHER" id="PTHR35038">
    <property type="entry name" value="DISSIMILATORY SULFITE REDUCTASE SIRA"/>
    <property type="match status" value="1"/>
</dbReference>
<accession>A0A7J4ZNY9</accession>
<dbReference type="AlphaFoldDB" id="A0A7J4ZNY9"/>
<dbReference type="InterPro" id="IPR008969">
    <property type="entry name" value="CarboxyPept-like_regulatory"/>
</dbReference>
<feature type="chain" id="PRO_5029712540" description="Carboxypeptidase regulatory-like domain-containing protein" evidence="2">
    <location>
        <begin position="23"/>
        <end position="502"/>
    </location>
</feature>
<comment type="caution">
    <text evidence="3">The sequence shown here is derived from an EMBL/GenBank/DDBJ whole genome shotgun (WGS) entry which is preliminary data.</text>
</comment>
<dbReference type="Gene3D" id="3.90.10.10">
    <property type="entry name" value="Cytochrome C3"/>
    <property type="match status" value="1"/>
</dbReference>
<sequence length="502" mass="52783">MGKCIAMAAGKIVLVLCMVVLAACSDGGGTAATGTVTGTVKDSVTGAPLAGVTVGDGNASAVTNASGVFTLTRPGGNYTFTVAAAGYESASRVCAVTAGAITTLDWPLTPAHAAYVDYATITPSAQIPAAGMNYVILAWNDLGMHCAQDDYSSFLILPPFNTLHAQVFQRGGGVVTDGITVSYAFPKKTNSALHTNFWNYSSKYQYRTRYGWNVATNVGITGTPLAGTMAPDAKGVGFVATGIPITPYDDDGTWDPYGTATITATDTATGAVLATTSVVAPVSTELNCSNCHGATDTFLNILQAHDKNSGTTLVADRASGTLHLCAECHADNALGLAGKAGVKNLSLAMHGFHKDKVNVSADPRSPDCYNCHPGPRTNCLRGQMFHAGQECKDCHGDMNGMAKALLAGRSPWLQEPRCSDCHSAKHQENPGVLYRNSLLVNAPDGKMNGVIYCEACHNSTHAEYSSTNPADNTIPQQLQGDNYWIWNCYVCHTDYMPMTAHQ</sequence>
<evidence type="ECO:0000313" key="4">
    <source>
        <dbReference type="Proteomes" id="UP000420562"/>
    </source>
</evidence>
<feature type="signal peptide" evidence="2">
    <location>
        <begin position="1"/>
        <end position="22"/>
    </location>
</feature>
<dbReference type="PROSITE" id="PS51257">
    <property type="entry name" value="PROKAR_LIPOPROTEIN"/>
    <property type="match status" value="1"/>
</dbReference>
<evidence type="ECO:0000313" key="3">
    <source>
        <dbReference type="EMBL" id="KAB0664064.1"/>
    </source>
</evidence>
<keyword evidence="1 2" id="KW-0732">Signal</keyword>
<organism evidence="3 4">
    <name type="scientific">Oryzomonas japonica</name>
    <dbReference type="NCBI Taxonomy" id="2603858"/>
    <lineage>
        <taxon>Bacteria</taxon>
        <taxon>Pseudomonadati</taxon>
        <taxon>Thermodesulfobacteriota</taxon>
        <taxon>Desulfuromonadia</taxon>
        <taxon>Geobacterales</taxon>
        <taxon>Geobacteraceae</taxon>
        <taxon>Oryzomonas</taxon>
    </lineage>
</organism>
<evidence type="ECO:0000256" key="1">
    <source>
        <dbReference type="ARBA" id="ARBA00022729"/>
    </source>
</evidence>
<dbReference type="RefSeq" id="WP_151129382.1">
    <property type="nucleotide sequence ID" value="NZ_VZQZ01000010.1"/>
</dbReference>
<reference evidence="3 4" key="1">
    <citation type="submission" date="2019-09" db="EMBL/GenBank/DDBJ databases">
        <title>Geobacter sp. Red96, a novel strain isolated from paddy soil.</title>
        <authorList>
            <person name="Xu Z."/>
            <person name="Masuda Y."/>
            <person name="Itoh H."/>
            <person name="Senoo K."/>
        </authorList>
    </citation>
    <scope>NUCLEOTIDE SEQUENCE [LARGE SCALE GENOMIC DNA]</scope>
    <source>
        <strain evidence="3 4">Red96</strain>
    </source>
</reference>
<dbReference type="Gene3D" id="2.60.40.1120">
    <property type="entry name" value="Carboxypeptidase-like, regulatory domain"/>
    <property type="match status" value="1"/>
</dbReference>
<proteinExistence type="predicted"/>
<dbReference type="PANTHER" id="PTHR35038:SF8">
    <property type="entry name" value="C-TYPE POLYHEME CYTOCHROME OMCC"/>
    <property type="match status" value="1"/>
</dbReference>
<evidence type="ECO:0000256" key="2">
    <source>
        <dbReference type="SAM" id="SignalP"/>
    </source>
</evidence>
<dbReference type="InterPro" id="IPR051829">
    <property type="entry name" value="Multiheme_Cytochr_ET"/>
</dbReference>
<dbReference type="SUPFAM" id="SSF48695">
    <property type="entry name" value="Multiheme cytochromes"/>
    <property type="match status" value="2"/>
</dbReference>
<dbReference type="SUPFAM" id="SSF49464">
    <property type="entry name" value="Carboxypeptidase regulatory domain-like"/>
    <property type="match status" value="1"/>
</dbReference>
<gene>
    <name evidence="3" type="ORF">F6V25_14755</name>
</gene>
<name>A0A7J4ZNY9_9BACT</name>
<evidence type="ECO:0008006" key="5">
    <source>
        <dbReference type="Google" id="ProtNLM"/>
    </source>
</evidence>
<protein>
    <recommendedName>
        <fullName evidence="5">Carboxypeptidase regulatory-like domain-containing protein</fullName>
    </recommendedName>
</protein>